<reference evidence="1 2" key="1">
    <citation type="submission" date="2020-09" db="EMBL/GenBank/DDBJ databases">
        <title>De no assembly of potato wild relative species, Solanum commersonii.</title>
        <authorList>
            <person name="Cho K."/>
        </authorList>
    </citation>
    <scope>NUCLEOTIDE SEQUENCE [LARGE SCALE GENOMIC DNA]</scope>
    <source>
        <strain evidence="1">LZ3.2</strain>
        <tissue evidence="1">Leaf</tissue>
    </source>
</reference>
<keyword evidence="2" id="KW-1185">Reference proteome</keyword>
<protein>
    <submittedName>
        <fullName evidence="1">Uncharacterized protein</fullName>
    </submittedName>
</protein>
<dbReference type="InterPro" id="IPR032675">
    <property type="entry name" value="LRR_dom_sf"/>
</dbReference>
<dbReference type="SUPFAM" id="SSF52047">
    <property type="entry name" value="RNI-like"/>
    <property type="match status" value="1"/>
</dbReference>
<dbReference type="AlphaFoldDB" id="A0A9J5YCC8"/>
<sequence>MAIKMLLWLSGWLIEENRFITVTPVTEVLKAKQLMIGTTFFFVSFFNALFSEFQQLSLSDLLTDRVFEYIRVHAKMLEMLSLAFLGDNHLGVLSGCESLCKLEVRDCPFGDEVLLSNVCILLAQKLPGLNVEVIDGRVIRTRRQESFHVYHYVSVLLPLVTCSSGEMVLSCNSGHGY</sequence>
<dbReference type="Proteomes" id="UP000824120">
    <property type="component" value="Chromosome 6"/>
</dbReference>
<comment type="caution">
    <text evidence="1">The sequence shown here is derived from an EMBL/GenBank/DDBJ whole genome shotgun (WGS) entry which is preliminary data.</text>
</comment>
<organism evidence="1 2">
    <name type="scientific">Solanum commersonii</name>
    <name type="common">Commerson's wild potato</name>
    <name type="synonym">Commerson's nightshade</name>
    <dbReference type="NCBI Taxonomy" id="4109"/>
    <lineage>
        <taxon>Eukaryota</taxon>
        <taxon>Viridiplantae</taxon>
        <taxon>Streptophyta</taxon>
        <taxon>Embryophyta</taxon>
        <taxon>Tracheophyta</taxon>
        <taxon>Spermatophyta</taxon>
        <taxon>Magnoliopsida</taxon>
        <taxon>eudicotyledons</taxon>
        <taxon>Gunneridae</taxon>
        <taxon>Pentapetalae</taxon>
        <taxon>asterids</taxon>
        <taxon>lamiids</taxon>
        <taxon>Solanales</taxon>
        <taxon>Solanaceae</taxon>
        <taxon>Solanoideae</taxon>
        <taxon>Solaneae</taxon>
        <taxon>Solanum</taxon>
    </lineage>
</organism>
<dbReference type="EMBL" id="JACXVP010000006">
    <property type="protein sequence ID" value="KAG5598379.1"/>
    <property type="molecule type" value="Genomic_DNA"/>
</dbReference>
<evidence type="ECO:0000313" key="2">
    <source>
        <dbReference type="Proteomes" id="UP000824120"/>
    </source>
</evidence>
<dbReference type="OrthoDB" id="1927576at2759"/>
<proteinExistence type="predicted"/>
<evidence type="ECO:0000313" key="1">
    <source>
        <dbReference type="EMBL" id="KAG5598379.1"/>
    </source>
</evidence>
<dbReference type="Gene3D" id="3.80.10.10">
    <property type="entry name" value="Ribonuclease Inhibitor"/>
    <property type="match status" value="1"/>
</dbReference>
<name>A0A9J5YCC8_SOLCO</name>
<gene>
    <name evidence="1" type="ORF">H5410_029749</name>
</gene>
<accession>A0A9J5YCC8</accession>